<dbReference type="Pfam" id="PF07693">
    <property type="entry name" value="KAP_NTPase"/>
    <property type="match status" value="1"/>
</dbReference>
<name>A0ABY5BQJ4_9LACO</name>
<dbReference type="InterPro" id="IPR027417">
    <property type="entry name" value="P-loop_NTPase"/>
</dbReference>
<feature type="transmembrane region" description="Helical" evidence="1">
    <location>
        <begin position="96"/>
        <end position="116"/>
    </location>
</feature>
<keyword evidence="1" id="KW-1133">Transmembrane helix</keyword>
<dbReference type="EMBL" id="CP097116">
    <property type="protein sequence ID" value="USS85312.1"/>
    <property type="molecule type" value="Genomic_DNA"/>
</dbReference>
<organism evidence="3 4">
    <name type="scientific">Fructilactobacillus myrtifloralis</name>
    <dbReference type="NCBI Taxonomy" id="2940301"/>
    <lineage>
        <taxon>Bacteria</taxon>
        <taxon>Bacillati</taxon>
        <taxon>Bacillota</taxon>
        <taxon>Bacilli</taxon>
        <taxon>Lactobacillales</taxon>
        <taxon>Lactobacillaceae</taxon>
        <taxon>Fructilactobacillus</taxon>
    </lineage>
</organism>
<feature type="domain" description="KAP NTPase" evidence="2">
    <location>
        <begin position="20"/>
        <end position="253"/>
    </location>
</feature>
<dbReference type="RefSeq" id="WP_252750207.1">
    <property type="nucleotide sequence ID" value="NZ_CP097116.1"/>
</dbReference>
<evidence type="ECO:0000256" key="1">
    <source>
        <dbReference type="SAM" id="Phobius"/>
    </source>
</evidence>
<evidence type="ECO:0000313" key="3">
    <source>
        <dbReference type="EMBL" id="USS85312.1"/>
    </source>
</evidence>
<evidence type="ECO:0000313" key="4">
    <source>
        <dbReference type="Proteomes" id="UP001056707"/>
    </source>
</evidence>
<dbReference type="Gene3D" id="3.40.50.300">
    <property type="entry name" value="P-loop containing nucleotide triphosphate hydrolases"/>
    <property type="match status" value="1"/>
</dbReference>
<sequence length="668" mass="78860">MNNSSKDESMKIDQIDTEPQAQKFAEEIAKAPKTYFLQGKWGSGKTEYLKQVEKILANDNFDIFELKFWEPKNKETFSKNLFNEIRPKFAKRIFRFKIFFVFFGVIGTCFLIFNGLKNTFFDYTVFFPHSWINFINNNHLFKRISLVLFLIFIISLIFLGSYKFLNDKNWFDIDKWYFQSSKKKLIKKSNKKVLVIDDFDRIDADNQKELYILFNEVHNEIAVIFVGDLNNIENIENNYLGKIIDQKISLPYSLSSKNITKNVISVIENTLLVPFNIHSLKKIFDNDNLTARDGNHFLSYVQSEFINYNKINRVQTDQQLLLIYLYLFHPDRYQLIVERKLPSDDQDDENLNSLINQILKKRKVTPEDFSKNPSVYFLNELATNHSNFELNEIIKDDGSKLDDFFAYDEDNHDNNKLDFNFYDEFLYYIRNMRNNEYKACQLILEKHAIKALNLNKALNLKIRYKPNKLIKTIFEKRKEFSGYLANDDSKLFADFNGIFTEASNSLDIKINNTKKLYCFRSCLNLNNINNIINVINVRDYFYELTNEISNIEFGTRDYDAELLIIKLGYRVDPLELKTIKIEPGENENIISKINIPFDKEVKFIEELKATEYKAFWDAYGVQLEKDSNGKKVLSGVNDSDLDFGYGKNKYKDHVLKSLLKINKKEKEI</sequence>
<reference evidence="3" key="1">
    <citation type="submission" date="2022-05" db="EMBL/GenBank/DDBJ databases">
        <authorList>
            <person name="Oliphant S.A."/>
            <person name="Watson-Haigh N.S."/>
            <person name="Sumby K.M."/>
            <person name="Gardner J.M."/>
            <person name="Jiranek V."/>
        </authorList>
    </citation>
    <scope>NUCLEOTIDE SEQUENCE</scope>
    <source>
        <strain evidence="3">KI16_H9</strain>
    </source>
</reference>
<protein>
    <submittedName>
        <fullName evidence="3">ATP-binding protein</fullName>
    </submittedName>
</protein>
<keyword evidence="1" id="KW-0472">Membrane</keyword>
<dbReference type="Proteomes" id="UP001056707">
    <property type="component" value="Chromosome"/>
</dbReference>
<accession>A0ABY5BQJ4</accession>
<proteinExistence type="predicted"/>
<gene>
    <name evidence="3" type="ORF">M3M35_01210</name>
</gene>
<keyword evidence="3" id="KW-0067">ATP-binding</keyword>
<feature type="transmembrane region" description="Helical" evidence="1">
    <location>
        <begin position="144"/>
        <end position="165"/>
    </location>
</feature>
<dbReference type="GO" id="GO:0005524">
    <property type="term" value="F:ATP binding"/>
    <property type="evidence" value="ECO:0007669"/>
    <property type="project" value="UniProtKB-KW"/>
</dbReference>
<keyword evidence="4" id="KW-1185">Reference proteome</keyword>
<keyword evidence="1" id="KW-0812">Transmembrane</keyword>
<keyword evidence="3" id="KW-0547">Nucleotide-binding</keyword>
<dbReference type="SUPFAM" id="SSF52540">
    <property type="entry name" value="P-loop containing nucleoside triphosphate hydrolases"/>
    <property type="match status" value="1"/>
</dbReference>
<dbReference type="InterPro" id="IPR011646">
    <property type="entry name" value="KAP_P-loop"/>
</dbReference>
<evidence type="ECO:0000259" key="2">
    <source>
        <dbReference type="Pfam" id="PF07693"/>
    </source>
</evidence>